<evidence type="ECO:0000313" key="2">
    <source>
        <dbReference type="EMBL" id="MBB6225294.1"/>
    </source>
</evidence>
<dbReference type="InterPro" id="IPR025285">
    <property type="entry name" value="DUF4145"/>
</dbReference>
<gene>
    <name evidence="2" type="ORF">GGE66_006321</name>
</gene>
<organism evidence="2 3">
    <name type="scientific">Rhizobium leguminosarum</name>
    <dbReference type="NCBI Taxonomy" id="384"/>
    <lineage>
        <taxon>Bacteria</taxon>
        <taxon>Pseudomonadati</taxon>
        <taxon>Pseudomonadota</taxon>
        <taxon>Alphaproteobacteria</taxon>
        <taxon>Hyphomicrobiales</taxon>
        <taxon>Rhizobiaceae</taxon>
        <taxon>Rhizobium/Agrobacterium group</taxon>
        <taxon>Rhizobium</taxon>
    </lineage>
</organism>
<evidence type="ECO:0000259" key="1">
    <source>
        <dbReference type="Pfam" id="PF13643"/>
    </source>
</evidence>
<dbReference type="RefSeq" id="WP_184697840.1">
    <property type="nucleotide sequence ID" value="NZ_JACIIJ010000024.1"/>
</dbReference>
<feature type="domain" description="DUF4145" evidence="1">
    <location>
        <begin position="54"/>
        <end position="134"/>
    </location>
</feature>
<sequence length="158" mass="16791">MFLCSVCGGATTVRALAQKPQPQILALYPAEKSAHEDLPDIARKFLQQAYETLHAPDASTVMAASAVDAMLKAKGYSGGSLYQRIDQALANNVLTQGMADWAHAVRLEANGVRHADAARPHATPEEAAQTVEFAEALGNFLFVLTARIDRGIAAAQSS</sequence>
<accession>A0A7X0A137</accession>
<dbReference type="AlphaFoldDB" id="A0A7X0A137"/>
<reference evidence="2 3" key="1">
    <citation type="submission" date="2020-08" db="EMBL/GenBank/DDBJ databases">
        <title>Genomic Encyclopedia of Type Strains, Phase IV (KMG-V): Genome sequencing to study the core and pangenomes of soil and plant-associated prokaryotes.</title>
        <authorList>
            <person name="Whitman W."/>
        </authorList>
    </citation>
    <scope>NUCLEOTIDE SEQUENCE [LARGE SCALE GENOMIC DNA]</scope>
    <source>
        <strain evidence="2 3">SEMIA 4011</strain>
    </source>
</reference>
<dbReference type="EMBL" id="JACIIJ010000024">
    <property type="protein sequence ID" value="MBB6225294.1"/>
    <property type="molecule type" value="Genomic_DNA"/>
</dbReference>
<proteinExistence type="predicted"/>
<dbReference type="Proteomes" id="UP000517187">
    <property type="component" value="Unassembled WGS sequence"/>
</dbReference>
<evidence type="ECO:0000313" key="3">
    <source>
        <dbReference type="Proteomes" id="UP000517187"/>
    </source>
</evidence>
<dbReference type="Pfam" id="PF13643">
    <property type="entry name" value="DUF4145"/>
    <property type="match status" value="1"/>
</dbReference>
<protein>
    <submittedName>
        <fullName evidence="2">Transcriptional regulator of nitric oxide reductase</fullName>
    </submittedName>
</protein>
<comment type="caution">
    <text evidence="2">The sequence shown here is derived from an EMBL/GenBank/DDBJ whole genome shotgun (WGS) entry which is preliminary data.</text>
</comment>
<name>A0A7X0A137_RHILE</name>